<proteinExistence type="predicted"/>
<dbReference type="Proteomes" id="UP001732700">
    <property type="component" value="Chromosome 6C"/>
</dbReference>
<evidence type="ECO:0000313" key="2">
    <source>
        <dbReference type="Proteomes" id="UP001732700"/>
    </source>
</evidence>
<dbReference type="EnsemblPlants" id="AVESA.00010b.r2.6CG1102590.1">
    <property type="protein sequence ID" value="AVESA.00010b.r2.6CG1102590.1.CDS.1"/>
    <property type="gene ID" value="AVESA.00010b.r2.6CG1102590"/>
</dbReference>
<evidence type="ECO:0000313" key="1">
    <source>
        <dbReference type="EnsemblPlants" id="AVESA.00010b.r2.6CG1102590.1.CDS.1"/>
    </source>
</evidence>
<protein>
    <submittedName>
        <fullName evidence="1">Uncharacterized protein</fullName>
    </submittedName>
</protein>
<reference evidence="1" key="1">
    <citation type="submission" date="2021-05" db="EMBL/GenBank/DDBJ databases">
        <authorList>
            <person name="Scholz U."/>
            <person name="Mascher M."/>
            <person name="Fiebig A."/>
        </authorList>
    </citation>
    <scope>NUCLEOTIDE SEQUENCE [LARGE SCALE GENOMIC DNA]</scope>
</reference>
<name>A0ACD5YZZ4_AVESA</name>
<accession>A0ACD5YZZ4</accession>
<keyword evidence="2" id="KW-1185">Reference proteome</keyword>
<sequence>MEMDQVLSQEGDSNRATQELYHDGATGLSEADGVLLIMELMEDSLPPAVDDDVVDGLSHVIQSLEAEILRGGAATVPKDDGECFTVPPSEDNCMIEEMLMADLDGYGGGASMSMGYWPEVPPVGGWYLYTEGGEGTIVGYEARDQQYYSADHQGCVEQVYSPLWE</sequence>
<organism evidence="1 2">
    <name type="scientific">Avena sativa</name>
    <name type="common">Oat</name>
    <dbReference type="NCBI Taxonomy" id="4498"/>
    <lineage>
        <taxon>Eukaryota</taxon>
        <taxon>Viridiplantae</taxon>
        <taxon>Streptophyta</taxon>
        <taxon>Embryophyta</taxon>
        <taxon>Tracheophyta</taxon>
        <taxon>Spermatophyta</taxon>
        <taxon>Magnoliopsida</taxon>
        <taxon>Liliopsida</taxon>
        <taxon>Poales</taxon>
        <taxon>Poaceae</taxon>
        <taxon>BOP clade</taxon>
        <taxon>Pooideae</taxon>
        <taxon>Poodae</taxon>
        <taxon>Poeae</taxon>
        <taxon>Poeae Chloroplast Group 1 (Aveneae type)</taxon>
        <taxon>Aveninae</taxon>
        <taxon>Avena</taxon>
    </lineage>
</organism>
<reference evidence="1" key="2">
    <citation type="submission" date="2025-09" db="UniProtKB">
        <authorList>
            <consortium name="EnsemblPlants"/>
        </authorList>
    </citation>
    <scope>IDENTIFICATION</scope>
</reference>